<dbReference type="EMBL" id="CM047748">
    <property type="protein sequence ID" value="KAJ0015011.1"/>
    <property type="molecule type" value="Genomic_DNA"/>
</dbReference>
<evidence type="ECO:0000313" key="1">
    <source>
        <dbReference type="EMBL" id="KAJ0015011.1"/>
    </source>
</evidence>
<reference evidence="2" key="1">
    <citation type="journal article" date="2023" name="G3 (Bethesda)">
        <title>Genome assembly and association tests identify interacting loci associated with vigor, precocity, and sex in interspecific pistachio rootstocks.</title>
        <authorList>
            <person name="Palmer W."/>
            <person name="Jacygrad E."/>
            <person name="Sagayaradj S."/>
            <person name="Cavanaugh K."/>
            <person name="Han R."/>
            <person name="Bertier L."/>
            <person name="Beede B."/>
            <person name="Kafkas S."/>
            <person name="Golino D."/>
            <person name="Preece J."/>
            <person name="Michelmore R."/>
        </authorList>
    </citation>
    <scope>NUCLEOTIDE SEQUENCE [LARGE SCALE GENOMIC DNA]</scope>
</reference>
<keyword evidence="2" id="KW-1185">Reference proteome</keyword>
<proteinExistence type="predicted"/>
<comment type="caution">
    <text evidence="1">The sequence shown here is derived from an EMBL/GenBank/DDBJ whole genome shotgun (WGS) entry which is preliminary data.</text>
</comment>
<evidence type="ECO:0000313" key="2">
    <source>
        <dbReference type="Proteomes" id="UP001163603"/>
    </source>
</evidence>
<name>A0ACC0XEK1_9ROSI</name>
<protein>
    <submittedName>
        <fullName evidence="1">Uncharacterized protein</fullName>
    </submittedName>
</protein>
<gene>
    <name evidence="1" type="ORF">Pint_20019</name>
</gene>
<dbReference type="Proteomes" id="UP001163603">
    <property type="component" value="Chromosome 13"/>
</dbReference>
<accession>A0ACC0XEK1</accession>
<organism evidence="1 2">
    <name type="scientific">Pistacia integerrima</name>
    <dbReference type="NCBI Taxonomy" id="434235"/>
    <lineage>
        <taxon>Eukaryota</taxon>
        <taxon>Viridiplantae</taxon>
        <taxon>Streptophyta</taxon>
        <taxon>Embryophyta</taxon>
        <taxon>Tracheophyta</taxon>
        <taxon>Spermatophyta</taxon>
        <taxon>Magnoliopsida</taxon>
        <taxon>eudicotyledons</taxon>
        <taxon>Gunneridae</taxon>
        <taxon>Pentapetalae</taxon>
        <taxon>rosids</taxon>
        <taxon>malvids</taxon>
        <taxon>Sapindales</taxon>
        <taxon>Anacardiaceae</taxon>
        <taxon>Pistacia</taxon>
    </lineage>
</organism>
<sequence>MKMGFSRFMGRIRRESLSMVSGGGDSVSRMKVQGASVNVKVKEKKDRAKVPIHIPTIKRPQEKYNILVNNLNHPFQHVWLQRYRGCLILPTSLEETPFKLVEEVKDLKELAAELRGVNEFAVKSDC</sequence>